<keyword evidence="5" id="KW-0677">Repeat</keyword>
<keyword evidence="3" id="KW-0728">SH3 domain</keyword>
<keyword evidence="6 7" id="KW-0802">TPR repeat</keyword>
<accession>A0A7J8BF98</accession>
<dbReference type="FunFam" id="1.25.40.10:FF:000017">
    <property type="entry name" value="NADPH oxidase regulator NoxR"/>
    <property type="match status" value="1"/>
</dbReference>
<evidence type="ECO:0000256" key="5">
    <source>
        <dbReference type="ARBA" id="ARBA00022737"/>
    </source>
</evidence>
<comment type="subcellular location">
    <subcellularLocation>
        <location evidence="1">Cytoplasm</location>
    </subcellularLocation>
</comment>
<proteinExistence type="inferred from homology"/>
<dbReference type="PANTHER" id="PTHR15175">
    <property type="entry name" value="NEUTROPHIL CYTOSOLIC FACTOR 2, NEUTROPHIL NADPH OXIDASE FACTOR 2"/>
    <property type="match status" value="1"/>
</dbReference>
<dbReference type="InterPro" id="IPR011990">
    <property type="entry name" value="TPR-like_helical_dom_sf"/>
</dbReference>
<dbReference type="SUPFAM" id="SSF48452">
    <property type="entry name" value="TPR-like"/>
    <property type="match status" value="1"/>
</dbReference>
<evidence type="ECO:0000256" key="1">
    <source>
        <dbReference type="ARBA" id="ARBA00004496"/>
    </source>
</evidence>
<dbReference type="PANTHER" id="PTHR15175:SF3">
    <property type="entry name" value="NEUTROPHIL CYTOSOL FACTOR 2"/>
    <property type="match status" value="1"/>
</dbReference>
<gene>
    <name evidence="8" type="ORF">HJG63_013949</name>
</gene>
<dbReference type="SMART" id="SM00028">
    <property type="entry name" value="TPR"/>
    <property type="match status" value="3"/>
</dbReference>
<comment type="caution">
    <text evidence="8">The sequence shown here is derived from an EMBL/GenBank/DDBJ whole genome shotgun (WGS) entry which is preliminary data.</text>
</comment>
<evidence type="ECO:0000256" key="6">
    <source>
        <dbReference type="ARBA" id="ARBA00022803"/>
    </source>
</evidence>
<dbReference type="PROSITE" id="PS50005">
    <property type="entry name" value="TPR"/>
    <property type="match status" value="1"/>
</dbReference>
<dbReference type="AlphaFoldDB" id="A0A7J8BF98"/>
<organism evidence="8 9">
    <name type="scientific">Rousettus aegyptiacus</name>
    <name type="common">Egyptian fruit bat</name>
    <name type="synonym">Pteropus aegyptiacus</name>
    <dbReference type="NCBI Taxonomy" id="9407"/>
    <lineage>
        <taxon>Eukaryota</taxon>
        <taxon>Metazoa</taxon>
        <taxon>Chordata</taxon>
        <taxon>Craniata</taxon>
        <taxon>Vertebrata</taxon>
        <taxon>Euteleostomi</taxon>
        <taxon>Mammalia</taxon>
        <taxon>Eutheria</taxon>
        <taxon>Laurasiatheria</taxon>
        <taxon>Chiroptera</taxon>
        <taxon>Yinpterochiroptera</taxon>
        <taxon>Pteropodoidea</taxon>
        <taxon>Pteropodidae</taxon>
        <taxon>Rousettinae</taxon>
        <taxon>Rousettus</taxon>
    </lineage>
</organism>
<name>A0A7J8BF98_ROUAE</name>
<dbReference type="EMBL" id="JACASE010000017">
    <property type="protein sequence ID" value="KAF6397388.1"/>
    <property type="molecule type" value="Genomic_DNA"/>
</dbReference>
<dbReference type="InterPro" id="IPR051864">
    <property type="entry name" value="NCF2_NOXA1"/>
</dbReference>
<keyword evidence="9" id="KW-1185">Reference proteome</keyword>
<feature type="repeat" description="TPR" evidence="7">
    <location>
        <begin position="71"/>
        <end position="104"/>
    </location>
</feature>
<evidence type="ECO:0000256" key="4">
    <source>
        <dbReference type="ARBA" id="ARBA00022490"/>
    </source>
</evidence>
<comment type="similarity">
    <text evidence="2">Belongs to the NCF2/NOXA1 family.</text>
</comment>
<evidence type="ECO:0000313" key="9">
    <source>
        <dbReference type="Proteomes" id="UP000593571"/>
    </source>
</evidence>
<dbReference type="GO" id="GO:0005737">
    <property type="term" value="C:cytoplasm"/>
    <property type="evidence" value="ECO:0007669"/>
    <property type="project" value="UniProtKB-SubCell"/>
</dbReference>
<dbReference type="PROSITE" id="PS50293">
    <property type="entry name" value="TPR_REGION"/>
    <property type="match status" value="1"/>
</dbReference>
<evidence type="ECO:0000313" key="8">
    <source>
        <dbReference type="EMBL" id="KAF6397388.1"/>
    </source>
</evidence>
<dbReference type="Proteomes" id="UP000593571">
    <property type="component" value="Unassembled WGS sequence"/>
</dbReference>
<evidence type="ECO:0000256" key="2">
    <source>
        <dbReference type="ARBA" id="ARBA00008051"/>
    </source>
</evidence>
<reference evidence="8 9" key="1">
    <citation type="journal article" date="2020" name="Nature">
        <title>Six reference-quality genomes reveal evolution of bat adaptations.</title>
        <authorList>
            <person name="Jebb D."/>
            <person name="Huang Z."/>
            <person name="Pippel M."/>
            <person name="Hughes G.M."/>
            <person name="Lavrichenko K."/>
            <person name="Devanna P."/>
            <person name="Winkler S."/>
            <person name="Jermiin L.S."/>
            <person name="Skirmuntt E.C."/>
            <person name="Katzourakis A."/>
            <person name="Burkitt-Gray L."/>
            <person name="Ray D.A."/>
            <person name="Sullivan K.A.M."/>
            <person name="Roscito J.G."/>
            <person name="Kirilenko B.M."/>
            <person name="Davalos L.M."/>
            <person name="Corthals A.P."/>
            <person name="Power M.L."/>
            <person name="Jones G."/>
            <person name="Ransome R.D."/>
            <person name="Dechmann D.K.N."/>
            <person name="Locatelli A.G."/>
            <person name="Puechmaille S.J."/>
            <person name="Fedrigo O."/>
            <person name="Jarvis E.D."/>
            <person name="Hiller M."/>
            <person name="Vernes S.C."/>
            <person name="Myers E.W."/>
            <person name="Teeling E.C."/>
        </authorList>
    </citation>
    <scope>NUCLEOTIDE SEQUENCE [LARGE SCALE GENOMIC DNA]</scope>
    <source>
        <strain evidence="8">MRouAeg1</strain>
        <tissue evidence="8">Muscle</tissue>
    </source>
</reference>
<evidence type="ECO:0000256" key="3">
    <source>
        <dbReference type="ARBA" id="ARBA00022443"/>
    </source>
</evidence>
<protein>
    <submittedName>
        <fullName evidence="8">Neutrophil cytosolic factor 2</fullName>
    </submittedName>
</protein>
<sequence>MSLAEAISLWNEGVLAADKKDWKGALDAFAAVQDPHSRICFNVGCMHTILGSMPEAEKALSRSINRDKHLAVAYFQRGMLYYRMEKYDSAIKDLKEALTQLRGNQLIDYKILGLQFKLFACEVLYNIALMHAKKEEWKKAEEHLALAMSMKSEPRHSKIDKAMECVWKQKLYEPVVIPVGRLFRPNERQVAQLVKKDYLGKATVGGLAQLPQSPMAGEEPLGKGDPTLWFCLGMAARVWGSRRKMDKCFQCIFSRSFSFLPSCLGEGHRLAHRMPSPGG</sequence>
<dbReference type="GO" id="GO:0042554">
    <property type="term" value="P:superoxide anion generation"/>
    <property type="evidence" value="ECO:0007669"/>
    <property type="project" value="TreeGrafter"/>
</dbReference>
<evidence type="ECO:0000256" key="7">
    <source>
        <dbReference type="PROSITE-ProRule" id="PRU00339"/>
    </source>
</evidence>
<keyword evidence="4" id="KW-0963">Cytoplasm</keyword>
<dbReference type="Pfam" id="PF00515">
    <property type="entry name" value="TPR_1"/>
    <property type="match status" value="1"/>
</dbReference>
<dbReference type="Gene3D" id="1.25.40.10">
    <property type="entry name" value="Tetratricopeptide repeat domain"/>
    <property type="match status" value="1"/>
</dbReference>
<dbReference type="GO" id="GO:0016176">
    <property type="term" value="F:superoxide-generating NADPH oxidase activator activity"/>
    <property type="evidence" value="ECO:0007669"/>
    <property type="project" value="TreeGrafter"/>
</dbReference>
<dbReference type="InterPro" id="IPR019734">
    <property type="entry name" value="TPR_rpt"/>
</dbReference>